<feature type="compositionally biased region" description="Basic and acidic residues" evidence="1">
    <location>
        <begin position="694"/>
        <end position="718"/>
    </location>
</feature>
<proteinExistence type="predicted"/>
<evidence type="ECO:0000256" key="1">
    <source>
        <dbReference type="SAM" id="MobiDB-lite"/>
    </source>
</evidence>
<feature type="compositionally biased region" description="Basic and acidic residues" evidence="1">
    <location>
        <begin position="159"/>
        <end position="172"/>
    </location>
</feature>
<name>A0AAD9SPV8_PHOAM</name>
<feature type="region of interest" description="Disordered" evidence="1">
    <location>
        <begin position="833"/>
        <end position="873"/>
    </location>
</feature>
<keyword evidence="3" id="KW-1185">Reference proteome</keyword>
<gene>
    <name evidence="2" type="ORF">N8I77_001061</name>
</gene>
<feature type="compositionally biased region" description="Basic and acidic residues" evidence="1">
    <location>
        <begin position="797"/>
        <end position="821"/>
    </location>
</feature>
<dbReference type="EMBL" id="JAUJFL010000001">
    <property type="protein sequence ID" value="KAK2614215.1"/>
    <property type="molecule type" value="Genomic_DNA"/>
</dbReference>
<accession>A0AAD9SPV8</accession>
<dbReference type="AlphaFoldDB" id="A0AAD9SPV8"/>
<feature type="compositionally biased region" description="Basic and acidic residues" evidence="1">
    <location>
        <begin position="850"/>
        <end position="860"/>
    </location>
</feature>
<evidence type="ECO:0000313" key="3">
    <source>
        <dbReference type="Proteomes" id="UP001265746"/>
    </source>
</evidence>
<comment type="caution">
    <text evidence="2">The sequence shown here is derived from an EMBL/GenBank/DDBJ whole genome shotgun (WGS) entry which is preliminary data.</text>
</comment>
<protein>
    <submittedName>
        <fullName evidence="2">Uncharacterized protein</fullName>
    </submittedName>
</protein>
<feature type="region of interest" description="Disordered" evidence="1">
    <location>
        <begin position="596"/>
        <end position="623"/>
    </location>
</feature>
<feature type="compositionally biased region" description="Basic residues" evidence="1">
    <location>
        <begin position="202"/>
        <end position="214"/>
    </location>
</feature>
<sequence length="1216" mass="135744">MGGHSSSSIIHALPLRFCYSTTPHFIYYGIEQKPPTMLTTASQFGPRARSLRTNHGTVTANAHRVLGASSAAAALQQCQQTRDFRFGSWFSHLDSEVQEEVRRRQQAFKHKYADQLNRRLAWDKHPLADDARHAVKRMMASYWLSHDSRPYSRSGNDAEANKQRTTDNKDGVRPGQNIEDVERGAMEHLIFGKDEDEVARCSKPKRKRGGKKHWQTPVPHTSYGTPEQDDFVIDPVTNRKVAKYPGQTSPMGSVEIPVKTFRDYRMRFTSSYGVFNNTRSAEGTPKYTYSQVEIDTDPQDTDATRNPSGKPNPKSHGDVYVQNHAHANGDSRYSEVASSGPWVSDKSASVPEYEGSHNYKPVTGDDPGSSARPDKSYNDLDKYRPVIDKETVRFEDLKPPYEDLDKYNSAVVDEIVARFESDKAPYSDLHKYDPVRDPAAPSREEAEPKYNDLEKYRTDFLDDVTPKQPENPPAYEDLNAHQSFKHNEPHGKPMGHQVQSVNPELQREPQSTVEDLQPGDFPQSTVEQLREKYGAAELRKYTAVRHLEPDGDSGLTAEELSKKYADLDKYGPVRWNEPDGNPLSSADERVAEELTKNYDPEEVANYEPVYHNEPDGTPLPDADERVAEDFTKRYNPEELAQYTPVYWNEPDGQPVAAADPRIAEGLTKDYDPAELSEYKPVYWNEPDGKPLPSTDERVAEGLTKKYDSAELEDYKEPVEWNEPDGQPTPPADGPSKKYTELDKYGTINYQEPDVYPAGQAGAVTEGLEEMDARRDYDSAERLAPKDLDTADEPSAEVLRKMGKGHEVEESKESQETERRQRLEMLLRLYQTASDATDREASQAVKSAKARAAEAEPEQREASTPSERQLTGNYVRDFPEEFEKSWTETLSTAPSETVQPNDVFMYESQNMDGGLEGAFGRPSLAKIQPALDRHLGGEPHMKTSNKELRNEESHSEAAQDPESTPPAYVKQYEAAPSSAERAAETTTLDTINHDSMGEPTLYKILAYDPTMQKIEVAETSSFVPDTASALTPADALLRLSHPTRFFPHFAPLKAEGYEIISGTGDVLVFRKVRPETVKPTELDAAYNEPAFATAEPGMAETRINPIDMTGKPRFSPASANFASPTGYVNYDNIPETTASKLPPPPPKIKYNIDVHREEPVFSGPKARGSDGQTGKKKSLGKRLVVGGVWVAGISYALGVIAEFFTTGGVDGMGAQGL</sequence>
<feature type="region of interest" description="Disordered" evidence="1">
    <location>
        <begin position="484"/>
        <end position="521"/>
    </location>
</feature>
<feature type="compositionally biased region" description="Polar residues" evidence="1">
    <location>
        <begin position="497"/>
        <end position="514"/>
    </location>
</feature>
<organism evidence="2 3">
    <name type="scientific">Phomopsis amygdali</name>
    <name type="common">Fusicoccum amygdali</name>
    <dbReference type="NCBI Taxonomy" id="1214568"/>
    <lineage>
        <taxon>Eukaryota</taxon>
        <taxon>Fungi</taxon>
        <taxon>Dikarya</taxon>
        <taxon>Ascomycota</taxon>
        <taxon>Pezizomycotina</taxon>
        <taxon>Sordariomycetes</taxon>
        <taxon>Sordariomycetidae</taxon>
        <taxon>Diaporthales</taxon>
        <taxon>Diaporthaceae</taxon>
        <taxon>Diaporthe</taxon>
    </lineage>
</organism>
<feature type="region of interest" description="Disordered" evidence="1">
    <location>
        <begin position="771"/>
        <end position="821"/>
    </location>
</feature>
<reference evidence="2" key="1">
    <citation type="submission" date="2023-06" db="EMBL/GenBank/DDBJ databases">
        <authorList>
            <person name="Noh H."/>
        </authorList>
    </citation>
    <scope>NUCLEOTIDE SEQUENCE</scope>
    <source>
        <strain evidence="2">DUCC20226</strain>
    </source>
</reference>
<dbReference type="Proteomes" id="UP001265746">
    <property type="component" value="Unassembled WGS sequence"/>
</dbReference>
<feature type="region of interest" description="Disordered" evidence="1">
    <location>
        <begin position="930"/>
        <end position="965"/>
    </location>
</feature>
<feature type="region of interest" description="Disordered" evidence="1">
    <location>
        <begin position="297"/>
        <end position="380"/>
    </location>
</feature>
<feature type="compositionally biased region" description="Polar residues" evidence="1">
    <location>
        <begin position="862"/>
        <end position="871"/>
    </location>
</feature>
<feature type="region of interest" description="Disordered" evidence="1">
    <location>
        <begin position="429"/>
        <end position="448"/>
    </location>
</feature>
<feature type="compositionally biased region" description="Basic and acidic residues" evidence="1">
    <location>
        <begin position="930"/>
        <end position="956"/>
    </location>
</feature>
<feature type="region of interest" description="Disordered" evidence="1">
    <location>
        <begin position="147"/>
        <end position="178"/>
    </location>
</feature>
<feature type="compositionally biased region" description="Basic and acidic residues" evidence="1">
    <location>
        <begin position="771"/>
        <end position="788"/>
    </location>
</feature>
<feature type="region of interest" description="Disordered" evidence="1">
    <location>
        <begin position="200"/>
        <end position="229"/>
    </location>
</feature>
<evidence type="ECO:0000313" key="2">
    <source>
        <dbReference type="EMBL" id="KAK2614215.1"/>
    </source>
</evidence>
<feature type="region of interest" description="Disordered" evidence="1">
    <location>
        <begin position="679"/>
        <end position="740"/>
    </location>
</feature>